<name>A0A9X3MRL7_9ACTN</name>
<sequence>MSHEDQRQEALIGLFEACRAHDPSKGDFGAIATVCIRRKVWSAKYKQQSHRHRILTEAVGLEHRKTPDAPTIAERLPAGAASDPAMVIELRDELRERAANYRPPRPRRKPNPSPIPARRYTPEEIATAVRLVGEGRTQREAAAAIGATHHSVQRWLREAA</sequence>
<evidence type="ECO:0000256" key="1">
    <source>
        <dbReference type="SAM" id="MobiDB-lite"/>
    </source>
</evidence>
<dbReference type="GO" id="GO:0006352">
    <property type="term" value="P:DNA-templated transcription initiation"/>
    <property type="evidence" value="ECO:0007669"/>
    <property type="project" value="InterPro"/>
</dbReference>
<evidence type="ECO:0000313" key="3">
    <source>
        <dbReference type="Proteomes" id="UP001149140"/>
    </source>
</evidence>
<dbReference type="SUPFAM" id="SSF88946">
    <property type="entry name" value="Sigma2 domain of RNA polymerase sigma factors"/>
    <property type="match status" value="1"/>
</dbReference>
<dbReference type="EMBL" id="JAPDOD010000006">
    <property type="protein sequence ID" value="MDA0160646.1"/>
    <property type="molecule type" value="Genomic_DNA"/>
</dbReference>
<evidence type="ECO:0000313" key="2">
    <source>
        <dbReference type="EMBL" id="MDA0160646.1"/>
    </source>
</evidence>
<dbReference type="InterPro" id="IPR013325">
    <property type="entry name" value="RNA_pol_sigma_r2"/>
</dbReference>
<comment type="caution">
    <text evidence="2">The sequence shown here is derived from an EMBL/GenBank/DDBJ whole genome shotgun (WGS) entry which is preliminary data.</text>
</comment>
<dbReference type="RefSeq" id="WP_270039598.1">
    <property type="nucleotide sequence ID" value="NZ_JAPDOD010000006.1"/>
</dbReference>
<reference evidence="2" key="1">
    <citation type="submission" date="2022-10" db="EMBL/GenBank/DDBJ databases">
        <title>The WGS of Solirubrobacter ginsenosidimutans DSM 21036.</title>
        <authorList>
            <person name="Jiang Z."/>
        </authorList>
    </citation>
    <scope>NUCLEOTIDE SEQUENCE</scope>
    <source>
        <strain evidence="2">DSM 21036</strain>
    </source>
</reference>
<organism evidence="2 3">
    <name type="scientific">Solirubrobacter ginsenosidimutans</name>
    <dbReference type="NCBI Taxonomy" id="490573"/>
    <lineage>
        <taxon>Bacteria</taxon>
        <taxon>Bacillati</taxon>
        <taxon>Actinomycetota</taxon>
        <taxon>Thermoleophilia</taxon>
        <taxon>Solirubrobacterales</taxon>
        <taxon>Solirubrobacteraceae</taxon>
        <taxon>Solirubrobacter</taxon>
    </lineage>
</organism>
<dbReference type="GO" id="GO:0003700">
    <property type="term" value="F:DNA-binding transcription factor activity"/>
    <property type="evidence" value="ECO:0007669"/>
    <property type="project" value="InterPro"/>
</dbReference>
<protein>
    <submittedName>
        <fullName evidence="2">Uncharacterized protein</fullName>
    </submittedName>
</protein>
<feature type="region of interest" description="Disordered" evidence="1">
    <location>
        <begin position="96"/>
        <end position="120"/>
    </location>
</feature>
<dbReference type="SUPFAM" id="SSF46689">
    <property type="entry name" value="Homeodomain-like"/>
    <property type="match status" value="1"/>
</dbReference>
<proteinExistence type="predicted"/>
<keyword evidence="3" id="KW-1185">Reference proteome</keyword>
<dbReference type="InterPro" id="IPR009057">
    <property type="entry name" value="Homeodomain-like_sf"/>
</dbReference>
<dbReference type="AlphaFoldDB" id="A0A9X3MRL7"/>
<accession>A0A9X3MRL7</accession>
<dbReference type="Proteomes" id="UP001149140">
    <property type="component" value="Unassembled WGS sequence"/>
</dbReference>
<gene>
    <name evidence="2" type="ORF">OM076_10250</name>
</gene>